<dbReference type="EMBL" id="BMDD01000003">
    <property type="protein sequence ID" value="GGH79473.1"/>
    <property type="molecule type" value="Genomic_DNA"/>
</dbReference>
<feature type="domain" description="DUF4340" evidence="2">
    <location>
        <begin position="67"/>
        <end position="203"/>
    </location>
</feature>
<dbReference type="RefSeq" id="WP_172244111.1">
    <property type="nucleotide sequence ID" value="NZ_BMDD01000003.1"/>
</dbReference>
<dbReference type="Proteomes" id="UP000605427">
    <property type="component" value="Unassembled WGS sequence"/>
</dbReference>
<organism evidence="3 4">
    <name type="scientific">Saccharibacillus endophyticus</name>
    <dbReference type="NCBI Taxonomy" id="2060666"/>
    <lineage>
        <taxon>Bacteria</taxon>
        <taxon>Bacillati</taxon>
        <taxon>Bacillota</taxon>
        <taxon>Bacilli</taxon>
        <taxon>Bacillales</taxon>
        <taxon>Paenibacillaceae</taxon>
        <taxon>Saccharibacillus</taxon>
    </lineage>
</organism>
<keyword evidence="4" id="KW-1185">Reference proteome</keyword>
<dbReference type="Pfam" id="PF14238">
    <property type="entry name" value="DUF4340"/>
    <property type="match status" value="1"/>
</dbReference>
<name>A0ABQ1ZU95_9BACL</name>
<protein>
    <recommendedName>
        <fullName evidence="2">DUF4340 domain-containing protein</fullName>
    </recommendedName>
</protein>
<proteinExistence type="predicted"/>
<comment type="caution">
    <text evidence="3">The sequence shown here is derived from an EMBL/GenBank/DDBJ whole genome shotgun (WGS) entry which is preliminary data.</text>
</comment>
<evidence type="ECO:0000313" key="4">
    <source>
        <dbReference type="Proteomes" id="UP000605427"/>
    </source>
</evidence>
<evidence type="ECO:0000256" key="1">
    <source>
        <dbReference type="SAM" id="MobiDB-lite"/>
    </source>
</evidence>
<sequence>MKKYMPTLILVLVFLGGLGYALSQNFFGEEEAAPAAKLTAIDTSKVAGIRIANGDLTYQLVKNGDEWSFTEPDNYPVNPYAVDSWLNTLSAAEQGSVVEESPEDVSGYGLDVTKKGITLTESDGTVATIAIGDTLPTGNADYAQIDGGTVAQVDANTASSLLPSITTLVDTTPFEWDDADLKELAYKRGSAAWTLSNSSSDAASPTWTLDGKPIEGTDAATVSGSLKYIASDRLPVKTSTLASAKNDFTLKLVTIADGKETTRTYTGKKDPDIDTLVWVVPEGSKWAYAVKPEDLKTAETPAVTSTSESDTSETDGK</sequence>
<evidence type="ECO:0000259" key="2">
    <source>
        <dbReference type="Pfam" id="PF14238"/>
    </source>
</evidence>
<evidence type="ECO:0000313" key="3">
    <source>
        <dbReference type="EMBL" id="GGH79473.1"/>
    </source>
</evidence>
<feature type="region of interest" description="Disordered" evidence="1">
    <location>
        <begin position="296"/>
        <end position="317"/>
    </location>
</feature>
<accession>A0ABQ1ZU95</accession>
<reference evidence="4" key="1">
    <citation type="journal article" date="2019" name="Int. J. Syst. Evol. Microbiol.">
        <title>The Global Catalogue of Microorganisms (GCM) 10K type strain sequencing project: providing services to taxonomists for standard genome sequencing and annotation.</title>
        <authorList>
            <consortium name="The Broad Institute Genomics Platform"/>
            <consortium name="The Broad Institute Genome Sequencing Center for Infectious Disease"/>
            <person name="Wu L."/>
            <person name="Ma J."/>
        </authorList>
    </citation>
    <scope>NUCLEOTIDE SEQUENCE [LARGE SCALE GENOMIC DNA]</scope>
    <source>
        <strain evidence="4">CCM 8702</strain>
    </source>
</reference>
<dbReference type="InterPro" id="IPR025641">
    <property type="entry name" value="DUF4340"/>
</dbReference>
<gene>
    <name evidence="3" type="ORF">GCM10007362_26320</name>
</gene>